<dbReference type="CDD" id="cd12797">
    <property type="entry name" value="M23_peptidase"/>
    <property type="match status" value="1"/>
</dbReference>
<dbReference type="InterPro" id="IPR050570">
    <property type="entry name" value="Cell_wall_metabolism_enzyme"/>
</dbReference>
<dbReference type="GO" id="GO:0004222">
    <property type="term" value="F:metalloendopeptidase activity"/>
    <property type="evidence" value="ECO:0007669"/>
    <property type="project" value="TreeGrafter"/>
</dbReference>
<dbReference type="PANTHER" id="PTHR21666">
    <property type="entry name" value="PEPTIDASE-RELATED"/>
    <property type="match status" value="1"/>
</dbReference>
<evidence type="ECO:0000256" key="2">
    <source>
        <dbReference type="SAM" id="Phobius"/>
    </source>
</evidence>
<evidence type="ECO:0000256" key="1">
    <source>
        <dbReference type="SAM" id="MobiDB-lite"/>
    </source>
</evidence>
<keyword evidence="2" id="KW-1133">Transmembrane helix</keyword>
<feature type="transmembrane region" description="Helical" evidence="2">
    <location>
        <begin position="12"/>
        <end position="30"/>
    </location>
</feature>
<sequence>MKDIFKKVAKSPLSVVILLAIIIAQALWILKLKTEDKAGGKLYEVNLMPIKNERDSVDFLQMRSDLADVDQYLRSLNNLFAAKKIPNEKLQKLSTDSLASAVYLARSSQRYSRYLAELQEKLLQTPLGMPADGYVSSNFGLRKNPIPPKDKDIKPAPEPAKPTEIYPEERDSLGNIIPGKIAAQKPTGKSKAEGKSDESEPEQMQFHKGMDIAVPYGSDVRCTAEGTVIFAGVKGGYGNCVIVSHKNGLATLYGHLSQILTKVNDEVKVGEVIAKTGNNGRSTGPHLHYEVHRNGTPVNPKLFLN</sequence>
<feature type="region of interest" description="Disordered" evidence="1">
    <location>
        <begin position="180"/>
        <end position="203"/>
    </location>
</feature>
<gene>
    <name evidence="4" type="ORF">SAMN05443429_10392</name>
</gene>
<evidence type="ECO:0000259" key="3">
    <source>
        <dbReference type="Pfam" id="PF01551"/>
    </source>
</evidence>
<reference evidence="4 5" key="1">
    <citation type="submission" date="2016-11" db="EMBL/GenBank/DDBJ databases">
        <authorList>
            <person name="Jaros S."/>
            <person name="Januszkiewicz K."/>
            <person name="Wedrychowicz H."/>
        </authorList>
    </citation>
    <scope>NUCLEOTIDE SEQUENCE [LARGE SCALE GENOMIC DNA]</scope>
    <source>
        <strain evidence="4 5">DSM 25479</strain>
    </source>
</reference>
<dbReference type="Proteomes" id="UP000184335">
    <property type="component" value="Unassembled WGS sequence"/>
</dbReference>
<organism evidence="4 5">
    <name type="scientific">Cruoricaptor ignavus</name>
    <dbReference type="NCBI Taxonomy" id="1118202"/>
    <lineage>
        <taxon>Bacteria</taxon>
        <taxon>Pseudomonadati</taxon>
        <taxon>Bacteroidota</taxon>
        <taxon>Flavobacteriia</taxon>
        <taxon>Flavobacteriales</taxon>
        <taxon>Weeksellaceae</taxon>
        <taxon>Cruoricaptor</taxon>
    </lineage>
</organism>
<keyword evidence="5" id="KW-1185">Reference proteome</keyword>
<keyword evidence="4" id="KW-0378">Hydrolase</keyword>
<feature type="region of interest" description="Disordered" evidence="1">
    <location>
        <begin position="144"/>
        <end position="166"/>
    </location>
</feature>
<dbReference type="STRING" id="1118202.SAMN05443429_10392"/>
<protein>
    <submittedName>
        <fullName evidence="4">Murein DD-endopeptidase MepM and murein hydrolase activator NlpD, contain LysM domain</fullName>
    </submittedName>
</protein>
<dbReference type="Gene3D" id="2.70.70.10">
    <property type="entry name" value="Glucose Permease (Domain IIA)"/>
    <property type="match status" value="1"/>
</dbReference>
<accession>A0A1M6D212</accession>
<dbReference type="PANTHER" id="PTHR21666:SF270">
    <property type="entry name" value="MUREIN HYDROLASE ACTIVATOR ENVC"/>
    <property type="match status" value="1"/>
</dbReference>
<dbReference type="SUPFAM" id="SSF51261">
    <property type="entry name" value="Duplicated hybrid motif"/>
    <property type="match status" value="1"/>
</dbReference>
<dbReference type="OrthoDB" id="9810477at2"/>
<keyword evidence="2" id="KW-0472">Membrane</keyword>
<evidence type="ECO:0000313" key="4">
    <source>
        <dbReference type="EMBL" id="SHI67325.1"/>
    </source>
</evidence>
<feature type="domain" description="M23ase beta-sheet core" evidence="3">
    <location>
        <begin position="205"/>
        <end position="300"/>
    </location>
</feature>
<proteinExistence type="predicted"/>
<dbReference type="EMBL" id="FQYI01000003">
    <property type="protein sequence ID" value="SHI67325.1"/>
    <property type="molecule type" value="Genomic_DNA"/>
</dbReference>
<dbReference type="RefSeq" id="WP_083541144.1">
    <property type="nucleotide sequence ID" value="NZ_FQYI01000003.1"/>
</dbReference>
<dbReference type="InterPro" id="IPR011055">
    <property type="entry name" value="Dup_hybrid_motif"/>
</dbReference>
<dbReference type="InterPro" id="IPR016047">
    <property type="entry name" value="M23ase_b-sheet_dom"/>
</dbReference>
<name>A0A1M6D212_9FLAO</name>
<evidence type="ECO:0000313" key="5">
    <source>
        <dbReference type="Proteomes" id="UP000184335"/>
    </source>
</evidence>
<keyword evidence="2" id="KW-0812">Transmembrane</keyword>
<dbReference type="AlphaFoldDB" id="A0A1M6D212"/>
<dbReference type="Pfam" id="PF01551">
    <property type="entry name" value="Peptidase_M23"/>
    <property type="match status" value="1"/>
</dbReference>